<dbReference type="InterPro" id="IPR018109">
    <property type="entry name" value="Folylpolyglutamate_synth_CS"/>
</dbReference>
<evidence type="ECO:0000256" key="17">
    <source>
        <dbReference type="ARBA" id="ARBA00032510"/>
    </source>
</evidence>
<dbReference type="GO" id="GO:0046656">
    <property type="term" value="P:folic acid biosynthetic process"/>
    <property type="evidence" value="ECO:0007669"/>
    <property type="project" value="UniProtKB-KW"/>
</dbReference>
<evidence type="ECO:0000256" key="2">
    <source>
        <dbReference type="ARBA" id="ARBA00002714"/>
    </source>
</evidence>
<comment type="catalytic activity">
    <reaction evidence="21">
        <text>7,8-dihydropteroate + L-glutamate + ATP = 7,8-dihydrofolate + ADP + phosphate + H(+)</text>
        <dbReference type="Rhea" id="RHEA:23584"/>
        <dbReference type="ChEBI" id="CHEBI:15378"/>
        <dbReference type="ChEBI" id="CHEBI:17839"/>
        <dbReference type="ChEBI" id="CHEBI:29985"/>
        <dbReference type="ChEBI" id="CHEBI:30616"/>
        <dbReference type="ChEBI" id="CHEBI:43474"/>
        <dbReference type="ChEBI" id="CHEBI:57451"/>
        <dbReference type="ChEBI" id="CHEBI:456216"/>
        <dbReference type="EC" id="6.3.2.12"/>
    </reaction>
</comment>
<dbReference type="EMBL" id="VRTY01000027">
    <property type="protein sequence ID" value="TXK47679.1"/>
    <property type="molecule type" value="Genomic_DNA"/>
</dbReference>
<name>A0A5C8K874_9BACT</name>
<comment type="catalytic activity">
    <reaction evidence="18">
        <text>(6S)-5,6,7,8-tetrahydrofolyl-(gamma-L-Glu)(n) + L-glutamate + ATP = (6S)-5,6,7,8-tetrahydrofolyl-(gamma-L-Glu)(n+1) + ADP + phosphate + H(+)</text>
        <dbReference type="Rhea" id="RHEA:10580"/>
        <dbReference type="Rhea" id="RHEA-COMP:14738"/>
        <dbReference type="Rhea" id="RHEA-COMP:14740"/>
        <dbReference type="ChEBI" id="CHEBI:15378"/>
        <dbReference type="ChEBI" id="CHEBI:29985"/>
        <dbReference type="ChEBI" id="CHEBI:30616"/>
        <dbReference type="ChEBI" id="CHEBI:43474"/>
        <dbReference type="ChEBI" id="CHEBI:141005"/>
        <dbReference type="ChEBI" id="CHEBI:456216"/>
        <dbReference type="EC" id="6.3.2.17"/>
    </reaction>
</comment>
<evidence type="ECO:0000256" key="7">
    <source>
        <dbReference type="ARBA" id="ARBA00013025"/>
    </source>
</evidence>
<dbReference type="Pfam" id="PF02875">
    <property type="entry name" value="Mur_ligase_C"/>
    <property type="match status" value="1"/>
</dbReference>
<dbReference type="InterPro" id="IPR036615">
    <property type="entry name" value="Mur_ligase_C_dom_sf"/>
</dbReference>
<dbReference type="PANTHER" id="PTHR11136:SF0">
    <property type="entry name" value="DIHYDROFOLATE SYNTHETASE-RELATED"/>
    <property type="match status" value="1"/>
</dbReference>
<dbReference type="GO" id="GO:0046872">
    <property type="term" value="F:metal ion binding"/>
    <property type="evidence" value="ECO:0007669"/>
    <property type="project" value="UniProtKB-KW"/>
</dbReference>
<comment type="catalytic activity">
    <reaction evidence="19">
        <text>10-formyltetrahydrofolyl-(gamma-L-Glu)(n) + L-glutamate + ATP = 10-formyltetrahydrofolyl-(gamma-L-Glu)(n+1) + ADP + phosphate + H(+)</text>
        <dbReference type="Rhea" id="RHEA:51904"/>
        <dbReference type="Rhea" id="RHEA-COMP:13088"/>
        <dbReference type="Rhea" id="RHEA-COMP:14300"/>
        <dbReference type="ChEBI" id="CHEBI:15378"/>
        <dbReference type="ChEBI" id="CHEBI:29985"/>
        <dbReference type="ChEBI" id="CHEBI:30616"/>
        <dbReference type="ChEBI" id="CHEBI:43474"/>
        <dbReference type="ChEBI" id="CHEBI:134413"/>
        <dbReference type="ChEBI" id="CHEBI:456216"/>
        <dbReference type="EC" id="6.3.2.17"/>
    </reaction>
</comment>
<evidence type="ECO:0000256" key="16">
    <source>
        <dbReference type="ARBA" id="ARBA00030592"/>
    </source>
</evidence>
<keyword evidence="11 22" id="KW-0547">Nucleotide-binding</keyword>
<protein>
    <recommendedName>
        <fullName evidence="8">Dihydrofolate synthase/folylpolyglutamate synthase</fullName>
        <ecNumber evidence="6">6.3.2.12</ecNumber>
        <ecNumber evidence="7">6.3.2.17</ecNumber>
    </recommendedName>
    <alternativeName>
        <fullName evidence="17">Folylpoly-gamma-glutamate synthetase-dihydrofolate synthetase</fullName>
    </alternativeName>
    <alternativeName>
        <fullName evidence="15">Folylpolyglutamate synthetase</fullName>
    </alternativeName>
    <alternativeName>
        <fullName evidence="16">Tetrahydrofolylpolyglutamate synthase</fullName>
    </alternativeName>
</protein>
<evidence type="ECO:0000259" key="23">
    <source>
        <dbReference type="Pfam" id="PF02875"/>
    </source>
</evidence>
<dbReference type="OrthoDB" id="9809356at2"/>
<evidence type="ECO:0000256" key="8">
    <source>
        <dbReference type="ARBA" id="ARBA00019357"/>
    </source>
</evidence>
<dbReference type="EC" id="6.3.2.12" evidence="6"/>
<comment type="caution">
    <text evidence="25">The sequence shown here is derived from an EMBL/GenBank/DDBJ whole genome shotgun (WGS) entry which is preliminary data.</text>
</comment>
<dbReference type="GO" id="GO:0005524">
    <property type="term" value="F:ATP binding"/>
    <property type="evidence" value="ECO:0007669"/>
    <property type="project" value="UniProtKB-KW"/>
</dbReference>
<accession>A0A5C8K874</accession>
<dbReference type="NCBIfam" id="TIGR01499">
    <property type="entry name" value="folC"/>
    <property type="match status" value="1"/>
</dbReference>
<evidence type="ECO:0000256" key="20">
    <source>
        <dbReference type="ARBA" id="ARBA00049035"/>
    </source>
</evidence>
<evidence type="ECO:0000256" key="9">
    <source>
        <dbReference type="ARBA" id="ARBA00022598"/>
    </source>
</evidence>
<dbReference type="EC" id="6.3.2.17" evidence="7"/>
<evidence type="ECO:0000256" key="6">
    <source>
        <dbReference type="ARBA" id="ARBA00013023"/>
    </source>
</evidence>
<proteinExistence type="inferred from homology"/>
<keyword evidence="10" id="KW-0479">Metal-binding</keyword>
<comment type="similarity">
    <text evidence="5 22">Belongs to the folylpolyglutamate synthase family.</text>
</comment>
<comment type="pathway">
    <text evidence="4">Cofactor biosynthesis; tetrahydrofolylpolyglutamate biosynthesis.</text>
</comment>
<dbReference type="PANTHER" id="PTHR11136">
    <property type="entry name" value="FOLYLPOLYGLUTAMATE SYNTHASE-RELATED"/>
    <property type="match status" value="1"/>
</dbReference>
<dbReference type="InterPro" id="IPR001645">
    <property type="entry name" value="Folylpolyglutamate_synth"/>
</dbReference>
<evidence type="ECO:0000256" key="10">
    <source>
        <dbReference type="ARBA" id="ARBA00022723"/>
    </source>
</evidence>
<dbReference type="PROSITE" id="PS01012">
    <property type="entry name" value="FOLYLPOLYGLU_SYNT_2"/>
    <property type="match status" value="1"/>
</dbReference>
<keyword evidence="12 22" id="KW-0067">ATP-binding</keyword>
<gene>
    <name evidence="25" type="ORF">FVR03_09035</name>
</gene>
<evidence type="ECO:0000256" key="19">
    <source>
        <dbReference type="ARBA" id="ARBA00047808"/>
    </source>
</evidence>
<keyword evidence="14" id="KW-0289">Folate biosynthesis</keyword>
<dbReference type="FunFam" id="3.40.1190.10:FF:000011">
    <property type="entry name" value="Folylpolyglutamate synthase/dihydrofolate synthase"/>
    <property type="match status" value="1"/>
</dbReference>
<dbReference type="Proteomes" id="UP000321926">
    <property type="component" value="Unassembled WGS sequence"/>
</dbReference>
<dbReference type="AlphaFoldDB" id="A0A5C8K874"/>
<dbReference type="GO" id="GO:0004326">
    <property type="term" value="F:tetrahydrofolylpolyglutamate synthase activity"/>
    <property type="evidence" value="ECO:0007669"/>
    <property type="project" value="UniProtKB-EC"/>
</dbReference>
<evidence type="ECO:0000256" key="11">
    <source>
        <dbReference type="ARBA" id="ARBA00022741"/>
    </source>
</evidence>
<dbReference type="Gene3D" id="3.40.1190.10">
    <property type="entry name" value="Mur-like, catalytic domain"/>
    <property type="match status" value="1"/>
</dbReference>
<comment type="cofactor">
    <cofactor evidence="1">
        <name>Mg(2+)</name>
        <dbReference type="ChEBI" id="CHEBI:18420"/>
    </cofactor>
</comment>
<dbReference type="InterPro" id="IPR036565">
    <property type="entry name" value="Mur-like_cat_sf"/>
</dbReference>
<keyword evidence="9 22" id="KW-0436">Ligase</keyword>
<dbReference type="GO" id="GO:0008841">
    <property type="term" value="F:dihydrofolate synthase activity"/>
    <property type="evidence" value="ECO:0007669"/>
    <property type="project" value="UniProtKB-EC"/>
</dbReference>
<evidence type="ECO:0000256" key="4">
    <source>
        <dbReference type="ARBA" id="ARBA00005150"/>
    </source>
</evidence>
<evidence type="ECO:0000256" key="18">
    <source>
        <dbReference type="ARBA" id="ARBA00047493"/>
    </source>
</evidence>
<evidence type="ECO:0000256" key="21">
    <source>
        <dbReference type="ARBA" id="ARBA00049161"/>
    </source>
</evidence>
<keyword evidence="26" id="KW-1185">Reference proteome</keyword>
<dbReference type="RefSeq" id="WP_147921422.1">
    <property type="nucleotide sequence ID" value="NZ_VRTY01000027.1"/>
</dbReference>
<comment type="function">
    <text evidence="2">Functions in two distinct reactions of the de novo folate biosynthetic pathway. Catalyzes the addition of a glutamate residue to dihydropteroate (7,8-dihydropteroate or H2Pte) to form dihydrofolate (7,8-dihydrofolate monoglutamate or H2Pte-Glu). Also catalyzes successive additions of L-glutamate to tetrahydrofolate or 10-formyltetrahydrofolate or 5,10-methylenetetrahydrofolate, leading to folylpolyglutamate derivatives.</text>
</comment>
<feature type="domain" description="Mur ligase central" evidence="24">
    <location>
        <begin position="51"/>
        <end position="269"/>
    </location>
</feature>
<keyword evidence="13" id="KW-0460">Magnesium</keyword>
<evidence type="ECO:0000256" key="5">
    <source>
        <dbReference type="ARBA" id="ARBA00008276"/>
    </source>
</evidence>
<evidence type="ECO:0000259" key="24">
    <source>
        <dbReference type="Pfam" id="PF08245"/>
    </source>
</evidence>
<evidence type="ECO:0000256" key="13">
    <source>
        <dbReference type="ARBA" id="ARBA00022842"/>
    </source>
</evidence>
<evidence type="ECO:0000256" key="1">
    <source>
        <dbReference type="ARBA" id="ARBA00001946"/>
    </source>
</evidence>
<organism evidence="25 26">
    <name type="scientific">Pontibacter qinzhouensis</name>
    <dbReference type="NCBI Taxonomy" id="2603253"/>
    <lineage>
        <taxon>Bacteria</taxon>
        <taxon>Pseudomonadati</taxon>
        <taxon>Bacteroidota</taxon>
        <taxon>Cytophagia</taxon>
        <taxon>Cytophagales</taxon>
        <taxon>Hymenobacteraceae</taxon>
        <taxon>Pontibacter</taxon>
    </lineage>
</organism>
<dbReference type="Pfam" id="PF08245">
    <property type="entry name" value="Mur_ligase_M"/>
    <property type="match status" value="1"/>
</dbReference>
<evidence type="ECO:0000256" key="12">
    <source>
        <dbReference type="ARBA" id="ARBA00022840"/>
    </source>
</evidence>
<comment type="pathway">
    <text evidence="3">Cofactor biosynthesis; tetrahydrofolate biosynthesis; 7,8-dihydrofolate from 2-amino-4-hydroxy-6-hydroxymethyl-7,8-dihydropteridine diphosphate and 4-aminobenzoate: step 2/2.</text>
</comment>
<evidence type="ECO:0000313" key="26">
    <source>
        <dbReference type="Proteomes" id="UP000321926"/>
    </source>
</evidence>
<sequence>MTYQECLAYLYEQLPMYQRIGNAAFRKSLDNIIFLCDALGQPQHKFKTVHVAGTNGKGSSSHMLAAVLQSAGYKTGLYTSPHLKSFTERVRVNGAELEQDYLVNFVSLHKELFEKIKPSFFEMTVALAFEYFAHQQVDIAVIEVGLGGRLDSTNIIQPEVALLTNIGYDHQSILGDTLEEIAAEKAGIIKPATPAVVSTRQPEIAHVFISKAIQQDAPLVFASDQFKIELQYASLEKQVVLVENSKGTEILSDLELDLTGQYQHLNLPGVLQAVEVLRERGITISEQALRQGLAQTKSLTGLKGRWQILSHNPLTVCDTGHNEDGIKQIVQQLQSLNPKQVHLVFGAVNDKDITTVLQLLPKTYTYYFCQAQIPRALAVGELQQQAQVLGVKGNAYNTVADAIKAAKANAAPDEVIFIGGSTFVVAEIEEL</sequence>
<evidence type="ECO:0000256" key="3">
    <source>
        <dbReference type="ARBA" id="ARBA00004799"/>
    </source>
</evidence>
<dbReference type="PIRSF" id="PIRSF001563">
    <property type="entry name" value="Folylpolyglu_synth"/>
    <property type="match status" value="1"/>
</dbReference>
<dbReference type="GO" id="GO:0005737">
    <property type="term" value="C:cytoplasm"/>
    <property type="evidence" value="ECO:0007669"/>
    <property type="project" value="TreeGrafter"/>
</dbReference>
<evidence type="ECO:0000313" key="25">
    <source>
        <dbReference type="EMBL" id="TXK47679.1"/>
    </source>
</evidence>
<evidence type="ECO:0000256" key="22">
    <source>
        <dbReference type="PIRNR" id="PIRNR001563"/>
    </source>
</evidence>
<evidence type="ECO:0000256" key="14">
    <source>
        <dbReference type="ARBA" id="ARBA00022909"/>
    </source>
</evidence>
<feature type="domain" description="Mur ligase C-terminal" evidence="23">
    <location>
        <begin position="304"/>
        <end position="421"/>
    </location>
</feature>
<dbReference type="InterPro" id="IPR013221">
    <property type="entry name" value="Mur_ligase_cen"/>
</dbReference>
<dbReference type="SUPFAM" id="SSF53244">
    <property type="entry name" value="MurD-like peptide ligases, peptide-binding domain"/>
    <property type="match status" value="1"/>
</dbReference>
<comment type="catalytic activity">
    <reaction evidence="20">
        <text>(6R)-5,10-methylenetetrahydrofolyl-(gamma-L-Glu)(n) + L-glutamate + ATP = (6R)-5,10-methylenetetrahydrofolyl-(gamma-L-Glu)(n+1) + ADP + phosphate + H(+)</text>
        <dbReference type="Rhea" id="RHEA:51912"/>
        <dbReference type="Rhea" id="RHEA-COMP:13257"/>
        <dbReference type="Rhea" id="RHEA-COMP:13258"/>
        <dbReference type="ChEBI" id="CHEBI:15378"/>
        <dbReference type="ChEBI" id="CHEBI:29985"/>
        <dbReference type="ChEBI" id="CHEBI:30616"/>
        <dbReference type="ChEBI" id="CHEBI:43474"/>
        <dbReference type="ChEBI" id="CHEBI:136572"/>
        <dbReference type="ChEBI" id="CHEBI:456216"/>
        <dbReference type="EC" id="6.3.2.17"/>
    </reaction>
</comment>
<dbReference type="InterPro" id="IPR004101">
    <property type="entry name" value="Mur_ligase_C"/>
</dbReference>
<dbReference type="Gene3D" id="3.90.190.20">
    <property type="entry name" value="Mur ligase, C-terminal domain"/>
    <property type="match status" value="1"/>
</dbReference>
<dbReference type="SUPFAM" id="SSF53623">
    <property type="entry name" value="MurD-like peptide ligases, catalytic domain"/>
    <property type="match status" value="1"/>
</dbReference>
<reference evidence="25 26" key="1">
    <citation type="submission" date="2019-08" db="EMBL/GenBank/DDBJ databases">
        <authorList>
            <person name="Shi S."/>
        </authorList>
    </citation>
    <scope>NUCLEOTIDE SEQUENCE [LARGE SCALE GENOMIC DNA]</scope>
    <source>
        <strain evidence="25 26">GY10130</strain>
    </source>
</reference>
<evidence type="ECO:0000256" key="15">
    <source>
        <dbReference type="ARBA" id="ARBA00030048"/>
    </source>
</evidence>